<dbReference type="InterPro" id="IPR013320">
    <property type="entry name" value="ConA-like_dom_sf"/>
</dbReference>
<organism evidence="4 5">
    <name type="scientific">Aphanomyces stellatus</name>
    <dbReference type="NCBI Taxonomy" id="120398"/>
    <lineage>
        <taxon>Eukaryota</taxon>
        <taxon>Sar</taxon>
        <taxon>Stramenopiles</taxon>
        <taxon>Oomycota</taxon>
        <taxon>Saprolegniomycetes</taxon>
        <taxon>Saprolegniales</taxon>
        <taxon>Verrucalvaceae</taxon>
        <taxon>Aphanomyces</taxon>
    </lineage>
</organism>
<name>A0A485KQ70_9STRA</name>
<keyword evidence="5" id="KW-1185">Reference proteome</keyword>
<protein>
    <submittedName>
        <fullName evidence="4">Aste57867_10378 protein</fullName>
    </submittedName>
</protein>
<dbReference type="Proteomes" id="UP000332933">
    <property type="component" value="Unassembled WGS sequence"/>
</dbReference>
<dbReference type="PANTHER" id="PTHR12245:SF5">
    <property type="entry name" value="SPRY DOMAIN-CONTAINING SOCS BOX PROTEIN 3"/>
    <property type="match status" value="1"/>
</dbReference>
<reference evidence="3" key="2">
    <citation type="submission" date="2019-06" db="EMBL/GenBank/DDBJ databases">
        <title>Genomics analysis of Aphanomyces spp. identifies a new class of oomycete effector associated with host adaptation.</title>
        <authorList>
            <person name="Gaulin E."/>
        </authorList>
    </citation>
    <scope>NUCLEOTIDE SEQUENCE</scope>
    <source>
        <strain evidence="3">CBS 578.67</strain>
    </source>
</reference>
<evidence type="ECO:0000313" key="5">
    <source>
        <dbReference type="Proteomes" id="UP000332933"/>
    </source>
</evidence>
<dbReference type="EMBL" id="VJMH01005201">
    <property type="protein sequence ID" value="KAF0699033.1"/>
    <property type="molecule type" value="Genomic_DNA"/>
</dbReference>
<dbReference type="SUPFAM" id="SSF49899">
    <property type="entry name" value="Concanavalin A-like lectins/glucanases"/>
    <property type="match status" value="1"/>
</dbReference>
<dbReference type="InterPro" id="IPR043136">
    <property type="entry name" value="B30.2/SPRY_sf"/>
</dbReference>
<dbReference type="InterPro" id="IPR050672">
    <property type="entry name" value="FBXO45-Fsn/SPSB_families"/>
</dbReference>
<dbReference type="SMART" id="SM00449">
    <property type="entry name" value="SPRY"/>
    <property type="match status" value="1"/>
</dbReference>
<evidence type="ECO:0000256" key="1">
    <source>
        <dbReference type="SAM" id="MobiDB-lite"/>
    </source>
</evidence>
<feature type="domain" description="B30.2/SPRY" evidence="2">
    <location>
        <begin position="178"/>
        <end position="362"/>
    </location>
</feature>
<evidence type="ECO:0000313" key="4">
    <source>
        <dbReference type="EMBL" id="VFT87252.1"/>
    </source>
</evidence>
<evidence type="ECO:0000259" key="2">
    <source>
        <dbReference type="PROSITE" id="PS50188"/>
    </source>
</evidence>
<feature type="region of interest" description="Disordered" evidence="1">
    <location>
        <begin position="152"/>
        <end position="193"/>
    </location>
</feature>
<dbReference type="InterPro" id="IPR003877">
    <property type="entry name" value="SPRY_dom"/>
</dbReference>
<dbReference type="Gene3D" id="2.60.120.920">
    <property type="match status" value="1"/>
</dbReference>
<dbReference type="Pfam" id="PF00622">
    <property type="entry name" value="SPRY"/>
    <property type="match status" value="1"/>
</dbReference>
<dbReference type="EMBL" id="CAADRA010005222">
    <property type="protein sequence ID" value="VFT87252.1"/>
    <property type="molecule type" value="Genomic_DNA"/>
</dbReference>
<dbReference type="CDD" id="cd11709">
    <property type="entry name" value="SPRY"/>
    <property type="match status" value="1"/>
</dbReference>
<dbReference type="AlphaFoldDB" id="A0A485KQ70"/>
<accession>A0A485KQ70</accession>
<dbReference type="InterPro" id="IPR001870">
    <property type="entry name" value="B30.2/SPRY"/>
</dbReference>
<sequence length="369" mass="39602">MIRCQARNMWVATPWGLASTVAASPRSSKTQITVQFPWGGCGYMQEHHVTTSYDFQCTCFSAAPARFTLRLSLAVSLRGLRERIIQHLQVPLYVENIAIMQPSVSGKHILVDTSSDDSSCLFTSLRPLLIVVLPHLKLNKLSSLLHVEACATEPTGDPPKEKSTDAASTGAEIMPSTPPRDDDSPSSPPPLDFQAVHAAFAPPTATTTYIMDALSSITQVARGCGCALGAESFLASGRKYWEIRIDATAAPPSSCNSGLLVGVACSDLALNTTVVGSGIFWGFDVHSGKKASLSLEPFAEECDVGDIVGTLYDADRGLLSFYRNGRPLGTAFRNLFARRLCPAFASTHVGVRFTVLPSTIPPPSEEPKE</sequence>
<dbReference type="PROSITE" id="PS50188">
    <property type="entry name" value="B302_SPRY"/>
    <property type="match status" value="1"/>
</dbReference>
<reference evidence="4 5" key="1">
    <citation type="submission" date="2019-03" db="EMBL/GenBank/DDBJ databases">
        <authorList>
            <person name="Gaulin E."/>
            <person name="Dumas B."/>
        </authorList>
    </citation>
    <scope>NUCLEOTIDE SEQUENCE [LARGE SCALE GENOMIC DNA]</scope>
    <source>
        <strain evidence="4">CBS 568.67</strain>
    </source>
</reference>
<proteinExistence type="predicted"/>
<dbReference type="PANTHER" id="PTHR12245">
    <property type="entry name" value="SPRY DOMAIN CONTAINING SOCS BOX PROTEIN"/>
    <property type="match status" value="1"/>
</dbReference>
<dbReference type="OrthoDB" id="77405at2759"/>
<gene>
    <name evidence="4" type="primary">Aste57867_10378</name>
    <name evidence="3" type="ORF">As57867_010338</name>
    <name evidence="4" type="ORF">ASTE57867_10378</name>
</gene>
<evidence type="ECO:0000313" key="3">
    <source>
        <dbReference type="EMBL" id="KAF0699033.1"/>
    </source>
</evidence>